<feature type="domain" description="Sulfatase N-terminal" evidence="2">
    <location>
        <begin position="125"/>
        <end position="256"/>
    </location>
</feature>
<evidence type="ECO:0000256" key="1">
    <source>
        <dbReference type="ARBA" id="ARBA00008779"/>
    </source>
</evidence>
<dbReference type="InterPro" id="IPR050738">
    <property type="entry name" value="Sulfatase"/>
</dbReference>
<dbReference type="AlphaFoldDB" id="A0A9Q4KWD1"/>
<evidence type="ECO:0000259" key="2">
    <source>
        <dbReference type="Pfam" id="PF00884"/>
    </source>
</evidence>
<dbReference type="EMBL" id="JAMQOT010000001">
    <property type="protein sequence ID" value="MDF9743995.1"/>
    <property type="molecule type" value="Genomic_DNA"/>
</dbReference>
<comment type="similarity">
    <text evidence="1">Belongs to the sulfatase family.</text>
</comment>
<dbReference type="InterPro" id="IPR017850">
    <property type="entry name" value="Alkaline_phosphatase_core_sf"/>
</dbReference>
<accession>A0A9Q4KWD1</accession>
<dbReference type="RefSeq" id="WP_277519441.1">
    <property type="nucleotide sequence ID" value="NZ_JAMQOT010000001.1"/>
</dbReference>
<dbReference type="SUPFAM" id="SSF53649">
    <property type="entry name" value="Alkaline phosphatase-like"/>
    <property type="match status" value="1"/>
</dbReference>
<dbReference type="InterPro" id="IPR000917">
    <property type="entry name" value="Sulfatase_N"/>
</dbReference>
<gene>
    <name evidence="3" type="ORF">NDI89_00195</name>
</gene>
<dbReference type="PANTHER" id="PTHR42693:SF33">
    <property type="entry name" value="ARYLSULFATASE"/>
    <property type="match status" value="1"/>
</dbReference>
<protein>
    <submittedName>
        <fullName evidence="3">Sulfatase-like hydrolase/transferase</fullName>
    </submittedName>
</protein>
<dbReference type="Pfam" id="PF00884">
    <property type="entry name" value="Sulfatase"/>
    <property type="match status" value="1"/>
</dbReference>
<dbReference type="Proteomes" id="UP001154061">
    <property type="component" value="Unassembled WGS sequence"/>
</dbReference>
<dbReference type="Gene3D" id="3.40.720.10">
    <property type="entry name" value="Alkaline Phosphatase, subunit A"/>
    <property type="match status" value="1"/>
</dbReference>
<sequence length="397" mass="43102">MGEPLSSLDVSNVFVYVGDAVRWDHTPRSVLDRGLSSKSIAASTHSPTSFASLVTGLHPPRHGVDDFTNRLADETYRLFDVPGYETRFVNSVRDTPAGTDTDPIFSVLDVRPPAVDEPFRDIEEPFVLMERGPGGHAPYGDFDGSAWDYFERRGAQPASAYREEYARSVDRDAALFAERLEDLADRGLREDTLVVYTADHGELLGELGLLGHNGPMHPALVEVPAVFVHPDLSTGRLTNGVVRHVDLLPTVLDCLDESGGPTDGTSIASGPARDRGLSFYRSSLPTGPIAGFSGALAYDGVWELDGGHVFARTPTHERLAAVLGTLSKSPKRSYLRANLSKAIGAYAAGHRTYGRPSIDADDARTLVAETRRGESSGRQIELSEDQRTHLEDLGYLS</sequence>
<comment type="caution">
    <text evidence="3">The sequence shown here is derived from an EMBL/GenBank/DDBJ whole genome shotgun (WGS) entry which is preliminary data.</text>
</comment>
<dbReference type="PANTHER" id="PTHR42693">
    <property type="entry name" value="ARYLSULFATASE FAMILY MEMBER"/>
    <property type="match status" value="1"/>
</dbReference>
<dbReference type="GO" id="GO:0004065">
    <property type="term" value="F:arylsulfatase activity"/>
    <property type="evidence" value="ECO:0007669"/>
    <property type="project" value="TreeGrafter"/>
</dbReference>
<evidence type="ECO:0000313" key="4">
    <source>
        <dbReference type="Proteomes" id="UP001154061"/>
    </source>
</evidence>
<keyword evidence="3" id="KW-0378">Hydrolase</keyword>
<reference evidence="3" key="1">
    <citation type="submission" date="2022-06" db="EMBL/GenBank/DDBJ databases">
        <title>Natrinema sp. a new haloarchaeum isolate from saline soil.</title>
        <authorList>
            <person name="Strakova D."/>
            <person name="Galisteo C."/>
            <person name="Sanchez-Porro C."/>
            <person name="Ventosa A."/>
        </authorList>
    </citation>
    <scope>NUCLEOTIDE SEQUENCE</scope>
    <source>
        <strain evidence="3">S1CR25-10</strain>
    </source>
</reference>
<proteinExistence type="inferred from homology"/>
<evidence type="ECO:0000313" key="3">
    <source>
        <dbReference type="EMBL" id="MDF9743995.1"/>
    </source>
</evidence>
<name>A0A9Q4KWD1_9EURY</name>
<keyword evidence="4" id="KW-1185">Reference proteome</keyword>
<organism evidence="3 4">
    <name type="scientific">Natrinema salsiterrestre</name>
    <dbReference type="NCBI Taxonomy" id="2950540"/>
    <lineage>
        <taxon>Archaea</taxon>
        <taxon>Methanobacteriati</taxon>
        <taxon>Methanobacteriota</taxon>
        <taxon>Stenosarchaea group</taxon>
        <taxon>Halobacteria</taxon>
        <taxon>Halobacteriales</taxon>
        <taxon>Natrialbaceae</taxon>
        <taxon>Natrinema</taxon>
    </lineage>
</organism>